<protein>
    <submittedName>
        <fullName evidence="1">Cytochrome P450</fullName>
    </submittedName>
</protein>
<keyword evidence="2" id="KW-1185">Reference proteome</keyword>
<reference evidence="1" key="1">
    <citation type="submission" date="2021-02" db="EMBL/GenBank/DDBJ databases">
        <authorList>
            <consortium name="DOE Joint Genome Institute"/>
            <person name="Ahrendt S."/>
            <person name="Looney B.P."/>
            <person name="Miyauchi S."/>
            <person name="Morin E."/>
            <person name="Drula E."/>
            <person name="Courty P.E."/>
            <person name="Chicoki N."/>
            <person name="Fauchery L."/>
            <person name="Kohler A."/>
            <person name="Kuo A."/>
            <person name="Labutti K."/>
            <person name="Pangilinan J."/>
            <person name="Lipzen A."/>
            <person name="Riley R."/>
            <person name="Andreopoulos W."/>
            <person name="He G."/>
            <person name="Johnson J."/>
            <person name="Barry K.W."/>
            <person name="Grigoriev I.V."/>
            <person name="Nagy L."/>
            <person name="Hibbett D."/>
            <person name="Henrissat B."/>
            <person name="Matheny P.B."/>
            <person name="Labbe J."/>
            <person name="Martin F."/>
        </authorList>
    </citation>
    <scope>NUCLEOTIDE SEQUENCE</scope>
    <source>
        <strain evidence="1">EC-137</strain>
    </source>
</reference>
<comment type="caution">
    <text evidence="1">The sequence shown here is derived from an EMBL/GenBank/DDBJ whole genome shotgun (WGS) entry which is preliminary data.</text>
</comment>
<sequence>MPIQSFLPSSLVATAGPILGLYFVANAFYQLLFSPLRHVPGPWYAAISEIWFVSHLVRLRQCKIIHQLFEEYGPIVRYAPGKVAYLDTPSNKRVYMNYQMAKGPQYKGFMINDSDWSMTLLPHSEHVVRKKAYASHYTAANAALFQHETYQNVFVAVDILSNIGGLSPVDCLVFFGQMIADVICAANLACDVGVLKSWGSSSGKHWLIRCIDDFPKRSFLRIVTPSWLFGMYYNIPIERWQQFLDCSKTLGEFVDRRVKEAKAQLTDGKLHDVEKLSLVQRLIQTRLPSGETMSDVDVVNECIGHLAAGVETTATMISYACWEISRRPDIAQKLREELDSYMPDPKCIPDIAVLNGLPFLSAVLKETFRVYSPGPGLLQRVVPDSKNAPEPFNLLGYTLPSGTIVATQSYSMHRDPTVFPRPYDFRPERWLEADESGLASMNQHMMAFGGGLRVCGGQHFAQQTIRATIAAIVRNFHIVSPSETNAWTMEMVDGVVAFPRGRKCRLAFHPRLHS</sequence>
<reference evidence="1" key="2">
    <citation type="journal article" date="2022" name="New Phytol.">
        <title>Evolutionary transition to the ectomycorrhizal habit in the genomes of a hyperdiverse lineage of mushroom-forming fungi.</title>
        <authorList>
            <person name="Looney B."/>
            <person name="Miyauchi S."/>
            <person name="Morin E."/>
            <person name="Drula E."/>
            <person name="Courty P.E."/>
            <person name="Kohler A."/>
            <person name="Kuo A."/>
            <person name="LaButti K."/>
            <person name="Pangilinan J."/>
            <person name="Lipzen A."/>
            <person name="Riley R."/>
            <person name="Andreopoulos W."/>
            <person name="He G."/>
            <person name="Johnson J."/>
            <person name="Nolan M."/>
            <person name="Tritt A."/>
            <person name="Barry K.W."/>
            <person name="Grigoriev I.V."/>
            <person name="Nagy L.G."/>
            <person name="Hibbett D."/>
            <person name="Henrissat B."/>
            <person name="Matheny P.B."/>
            <person name="Labbe J."/>
            <person name="Martin F.M."/>
        </authorList>
    </citation>
    <scope>NUCLEOTIDE SEQUENCE</scope>
    <source>
        <strain evidence="1">EC-137</strain>
    </source>
</reference>
<name>A0ACB8QSQ5_9AGAM</name>
<proteinExistence type="predicted"/>
<dbReference type="Proteomes" id="UP000814128">
    <property type="component" value="Unassembled WGS sequence"/>
</dbReference>
<organism evidence="1 2">
    <name type="scientific">Vararia minispora EC-137</name>
    <dbReference type="NCBI Taxonomy" id="1314806"/>
    <lineage>
        <taxon>Eukaryota</taxon>
        <taxon>Fungi</taxon>
        <taxon>Dikarya</taxon>
        <taxon>Basidiomycota</taxon>
        <taxon>Agaricomycotina</taxon>
        <taxon>Agaricomycetes</taxon>
        <taxon>Russulales</taxon>
        <taxon>Lachnocladiaceae</taxon>
        <taxon>Vararia</taxon>
    </lineage>
</organism>
<dbReference type="EMBL" id="MU273493">
    <property type="protein sequence ID" value="KAI0034864.1"/>
    <property type="molecule type" value="Genomic_DNA"/>
</dbReference>
<evidence type="ECO:0000313" key="2">
    <source>
        <dbReference type="Proteomes" id="UP000814128"/>
    </source>
</evidence>
<gene>
    <name evidence="1" type="ORF">K488DRAFT_83596</name>
</gene>
<evidence type="ECO:0000313" key="1">
    <source>
        <dbReference type="EMBL" id="KAI0034864.1"/>
    </source>
</evidence>
<accession>A0ACB8QSQ5</accession>